<evidence type="ECO:0000256" key="1">
    <source>
        <dbReference type="ARBA" id="ARBA00022691"/>
    </source>
</evidence>
<dbReference type="InterPro" id="IPR013785">
    <property type="entry name" value="Aldolase_TIM"/>
</dbReference>
<keyword evidence="7" id="KW-1185">Reference proteome</keyword>
<dbReference type="STRING" id="2325.TKV_c17290"/>
<keyword evidence="4" id="KW-0411">Iron-sulfur</keyword>
<keyword evidence="2" id="KW-0479">Metal-binding</keyword>
<dbReference type="InterPro" id="IPR058240">
    <property type="entry name" value="rSAM_sf"/>
</dbReference>
<dbReference type="RefSeq" id="WP_049685552.1">
    <property type="nucleotide sequence ID" value="NZ_CP009170.1"/>
</dbReference>
<dbReference type="HOGENOM" id="CLU_078147_2_1_9"/>
<accession>A0A097AST6</accession>
<protein>
    <submittedName>
        <fullName evidence="6">Anaerobic ribonucleoside-triphosphate reductase activating protein</fullName>
    </submittedName>
</protein>
<dbReference type="OrthoDB" id="9782387at2"/>
<dbReference type="Gene3D" id="3.20.20.70">
    <property type="entry name" value="Aldolase class I"/>
    <property type="match status" value="1"/>
</dbReference>
<sequence length="228" mass="26113">MMYDFMPVSFVDFPGKIAATVFVSGCNFLCSYCHNSYLIPLREGVRSEKEFFDYLKKRANVIEGVCITGGEPTLWKGLKDFIKEIKALNFSVKLDTNGSRPQILKNLLEEKLIDYVAMDVKAPLEKYDLFLKNKADINNIQKSVEIIKNSGVDYEFRTTVNDKLLALEDFISISDWISPAKRYALQRYKYAEGVLDKNISGIEDCDIKFLLEIKKAISGKFSEILIRQ</sequence>
<evidence type="ECO:0000256" key="3">
    <source>
        <dbReference type="ARBA" id="ARBA00023004"/>
    </source>
</evidence>
<dbReference type="PANTHER" id="PTHR11228:SF27">
    <property type="entry name" value="GLYCYL-RADICAL ENZYME ACTIVATING ENZYME MJ1227-RELATED"/>
    <property type="match status" value="1"/>
</dbReference>
<evidence type="ECO:0000259" key="5">
    <source>
        <dbReference type="PROSITE" id="PS51918"/>
    </source>
</evidence>
<evidence type="ECO:0000313" key="6">
    <source>
        <dbReference type="EMBL" id="AIS52881.1"/>
    </source>
</evidence>
<gene>
    <name evidence="6" type="ORF">TKV_c17290</name>
</gene>
<dbReference type="PROSITE" id="PS51918">
    <property type="entry name" value="RADICAL_SAM"/>
    <property type="match status" value="1"/>
</dbReference>
<keyword evidence="3" id="KW-0408">Iron</keyword>
<dbReference type="InterPro" id="IPR050377">
    <property type="entry name" value="Radical_SAM_PqqE_MftC-like"/>
</dbReference>
<evidence type="ECO:0000313" key="7">
    <source>
        <dbReference type="Proteomes" id="UP000029669"/>
    </source>
</evidence>
<dbReference type="Pfam" id="PF04055">
    <property type="entry name" value="Radical_SAM"/>
    <property type="match status" value="1"/>
</dbReference>
<dbReference type="AlphaFoldDB" id="A0A097AST6"/>
<reference evidence="7" key="1">
    <citation type="journal article" date="2015" name="Genome Announc.">
        <title>Whole-Genome Sequences of 80 Environmental and Clinical Isolates of Burkholderia pseudomallei.</title>
        <authorList>
            <person name="Johnson S.L."/>
            <person name="Baker A.L."/>
            <person name="Chain P.S."/>
            <person name="Currie B.J."/>
            <person name="Daligault H.E."/>
            <person name="Davenport K.W."/>
            <person name="Davis C.B."/>
            <person name="Inglis T.J."/>
            <person name="Kaestli M."/>
            <person name="Koren S."/>
            <person name="Mayo M."/>
            <person name="Merritt A.J."/>
            <person name="Price E.P."/>
            <person name="Sarovich D.S."/>
            <person name="Warner J."/>
            <person name="Rosovitz M.J."/>
        </authorList>
    </citation>
    <scope>NUCLEOTIDE SEQUENCE [LARGE SCALE GENOMIC DNA]</scope>
    <source>
        <strain evidence="7">DSM 2030</strain>
    </source>
</reference>
<dbReference type="eggNOG" id="COG1180">
    <property type="taxonomic scope" value="Bacteria"/>
</dbReference>
<dbReference type="InterPro" id="IPR007197">
    <property type="entry name" value="rSAM"/>
</dbReference>
<name>A0A097AST6_THEKI</name>
<dbReference type="PANTHER" id="PTHR11228">
    <property type="entry name" value="RADICAL SAM DOMAIN PROTEIN"/>
    <property type="match status" value="1"/>
</dbReference>
<dbReference type="GO" id="GO:0051536">
    <property type="term" value="F:iron-sulfur cluster binding"/>
    <property type="evidence" value="ECO:0007669"/>
    <property type="project" value="UniProtKB-KW"/>
</dbReference>
<keyword evidence="1" id="KW-0949">S-adenosyl-L-methionine</keyword>
<feature type="domain" description="Radical SAM core" evidence="5">
    <location>
        <begin position="13"/>
        <end position="220"/>
    </location>
</feature>
<dbReference type="SFLD" id="SFLDS00029">
    <property type="entry name" value="Radical_SAM"/>
    <property type="match status" value="1"/>
</dbReference>
<dbReference type="SUPFAM" id="SSF102114">
    <property type="entry name" value="Radical SAM enzymes"/>
    <property type="match status" value="1"/>
</dbReference>
<dbReference type="KEGG" id="tki:TKV_c17290"/>
<dbReference type="Proteomes" id="UP000029669">
    <property type="component" value="Chromosome"/>
</dbReference>
<organism evidence="6 7">
    <name type="scientific">Thermoanaerobacter kivui</name>
    <name type="common">Acetogenium kivui</name>
    <dbReference type="NCBI Taxonomy" id="2325"/>
    <lineage>
        <taxon>Bacteria</taxon>
        <taxon>Bacillati</taxon>
        <taxon>Bacillota</taxon>
        <taxon>Clostridia</taxon>
        <taxon>Thermoanaerobacterales</taxon>
        <taxon>Thermoanaerobacteraceae</taxon>
        <taxon>Thermoanaerobacter</taxon>
    </lineage>
</organism>
<dbReference type="SFLD" id="SFLDG01067">
    <property type="entry name" value="SPASM/twitch_domain_containing"/>
    <property type="match status" value="1"/>
</dbReference>
<dbReference type="SFLD" id="SFLDG01094">
    <property type="entry name" value="Uncharacterised_Radical_SAM_Su"/>
    <property type="match status" value="1"/>
</dbReference>
<dbReference type="EMBL" id="CP009170">
    <property type="protein sequence ID" value="AIS52881.1"/>
    <property type="molecule type" value="Genomic_DNA"/>
</dbReference>
<evidence type="ECO:0000256" key="4">
    <source>
        <dbReference type="ARBA" id="ARBA00023014"/>
    </source>
</evidence>
<evidence type="ECO:0000256" key="2">
    <source>
        <dbReference type="ARBA" id="ARBA00022723"/>
    </source>
</evidence>
<dbReference type="GO" id="GO:0046872">
    <property type="term" value="F:metal ion binding"/>
    <property type="evidence" value="ECO:0007669"/>
    <property type="project" value="UniProtKB-KW"/>
</dbReference>
<proteinExistence type="predicted"/>
<dbReference type="GO" id="GO:0003824">
    <property type="term" value="F:catalytic activity"/>
    <property type="evidence" value="ECO:0007669"/>
    <property type="project" value="InterPro"/>
</dbReference>
<dbReference type="NCBIfam" id="TIGR02495">
    <property type="entry name" value="NrdG2"/>
    <property type="match status" value="1"/>
</dbReference>
<dbReference type="InterPro" id="IPR012840">
    <property type="entry name" value="NrdG2"/>
</dbReference>
<dbReference type="CDD" id="cd01335">
    <property type="entry name" value="Radical_SAM"/>
    <property type="match status" value="1"/>
</dbReference>